<keyword evidence="2" id="KW-1185">Reference proteome</keyword>
<comment type="caution">
    <text evidence="1">The sequence shown here is derived from an EMBL/GenBank/DDBJ whole genome shotgun (WGS) entry which is preliminary data.</text>
</comment>
<name>A0ACC0TVC4_9AGAM</name>
<accession>A0ACC0TVC4</accession>
<evidence type="ECO:0000313" key="1">
    <source>
        <dbReference type="EMBL" id="KAI9448790.1"/>
    </source>
</evidence>
<dbReference type="EMBL" id="JAGFNK010000556">
    <property type="protein sequence ID" value="KAI9448790.1"/>
    <property type="molecule type" value="Genomic_DNA"/>
</dbReference>
<organism evidence="1 2">
    <name type="scientific">Russula earlei</name>
    <dbReference type="NCBI Taxonomy" id="71964"/>
    <lineage>
        <taxon>Eukaryota</taxon>
        <taxon>Fungi</taxon>
        <taxon>Dikarya</taxon>
        <taxon>Basidiomycota</taxon>
        <taxon>Agaricomycotina</taxon>
        <taxon>Agaricomycetes</taxon>
        <taxon>Russulales</taxon>
        <taxon>Russulaceae</taxon>
        <taxon>Russula</taxon>
    </lineage>
</organism>
<reference evidence="1" key="1">
    <citation type="submission" date="2021-03" db="EMBL/GenBank/DDBJ databases">
        <title>Evolutionary priming and transition to the ectomycorrhizal habit in an iconic lineage of mushroom-forming fungi: is preadaptation a requirement?</title>
        <authorList>
            <consortium name="DOE Joint Genome Institute"/>
            <person name="Looney B.P."/>
            <person name="Miyauchi S."/>
            <person name="Morin E."/>
            <person name="Drula E."/>
            <person name="Courty P.E."/>
            <person name="Chicoki N."/>
            <person name="Fauchery L."/>
            <person name="Kohler A."/>
            <person name="Kuo A."/>
            <person name="LaButti K."/>
            <person name="Pangilinan J."/>
            <person name="Lipzen A."/>
            <person name="Riley R."/>
            <person name="Andreopoulos W."/>
            <person name="He G."/>
            <person name="Johnson J."/>
            <person name="Barry K.W."/>
            <person name="Grigoriev I.V."/>
            <person name="Nagy L."/>
            <person name="Hibbett D."/>
            <person name="Henrissat B."/>
            <person name="Matheny P.B."/>
            <person name="Labbe J."/>
            <person name="Martin A.F."/>
        </authorList>
    </citation>
    <scope>NUCLEOTIDE SEQUENCE</scope>
    <source>
        <strain evidence="1">BPL698</strain>
    </source>
</reference>
<gene>
    <name evidence="1" type="ORF">F5148DRAFT_698500</name>
</gene>
<evidence type="ECO:0000313" key="2">
    <source>
        <dbReference type="Proteomes" id="UP001207468"/>
    </source>
</evidence>
<sequence length="114" mass="12579">MSSPHFVLASLLAAPVVYSMAIDNLKACPTDGNICKVEYYSQIYDTTVSSLAKRQDALSPQPKAGLPAHRLLLDMWPPQVNSSCVLGREPLSSTSRLPWIGHCYCEGSWRQTQL</sequence>
<proteinExistence type="predicted"/>
<dbReference type="Proteomes" id="UP001207468">
    <property type="component" value="Unassembled WGS sequence"/>
</dbReference>
<protein>
    <submittedName>
        <fullName evidence="1">Uncharacterized protein</fullName>
    </submittedName>
</protein>